<dbReference type="SUPFAM" id="SSF46785">
    <property type="entry name" value="Winged helix' DNA-binding domain"/>
    <property type="match status" value="1"/>
</dbReference>
<sequence length="626" mass="73124">MKEKYLRLIAMLQEEHKYIKGKEIAKRLGISDRSVRNYVKDLNENYLIDSKILTNKNKGYILTGAVEDIKVSEHFEFEERMFFIVKFLLDADDWITYEEIAESLYFSNQTIRLDVIKIQKMMETQFQNLRIESVIFKGVRLKGSEIEKRLLLESLSKITTLNKNSFTDSLAYHFKDWVTRGSLEELMNFFQEKYSSLQIPDNSETTVSILSYLIISVRRISQNHFCDYSFDSLDLVEIESTKEFEAAKSIMYDYGNQSKIIIPDVEIIYFSFYLISQRLMISASDDHKFTVPQELRSGVKNSLKVLERIYSMKLSEDEQLYSGLLMHLARDMYPLMFNFYIENSFITTIKKEFIQGYYMAVSFANDLKKSIHLQLPENEIGYIAIHFASFIERCKTKNVKIVILLGRHQSIGYLLKKELERRYSNASIKTMISQGTKSDNQSLSNFDLIISFGPIMIEQSNMIVINGTPAEEDYQEIDKLMRKMNYVFGTKIDFFTKKRFQDKEELLLGLLTGIEAPEMLESILEREEFSSTDISDGIAIPHPLLTSRFEKTKIAVTIQEKPIDWGSQFVDLIIMIVPGKNDQKNTSRVMEEIYNIIKDPELLIEVKKTNSLEEFNNVIENREMRT</sequence>
<dbReference type="InterPro" id="IPR050661">
    <property type="entry name" value="BglG_antiterminators"/>
</dbReference>
<reference evidence="6 7" key="1">
    <citation type="submission" date="2023-03" db="EMBL/GenBank/DDBJ databases">
        <authorList>
            <person name="Shen W."/>
            <person name="Cai J."/>
        </authorList>
    </citation>
    <scope>NUCLEOTIDE SEQUENCE [LARGE SCALE GENOMIC DNA]</scope>
    <source>
        <strain evidence="6 7">D6-4</strain>
    </source>
</reference>
<feature type="domain" description="PRD" evidence="5">
    <location>
        <begin position="290"/>
        <end position="397"/>
    </location>
</feature>
<accession>A0ABU3EWC8</accession>
<dbReference type="Gene3D" id="3.40.930.10">
    <property type="entry name" value="Mannitol-specific EII, Chain A"/>
    <property type="match status" value="1"/>
</dbReference>
<dbReference type="InterPro" id="IPR011608">
    <property type="entry name" value="PRD"/>
</dbReference>
<dbReference type="EMBL" id="JARPYI010000001">
    <property type="protein sequence ID" value="MDT2598623.1"/>
    <property type="molecule type" value="Genomic_DNA"/>
</dbReference>
<keyword evidence="7" id="KW-1185">Reference proteome</keyword>
<dbReference type="Pfam" id="PF00874">
    <property type="entry name" value="PRD"/>
    <property type="match status" value="2"/>
</dbReference>
<dbReference type="InterPro" id="IPR013196">
    <property type="entry name" value="HTH_11"/>
</dbReference>
<evidence type="ECO:0000313" key="6">
    <source>
        <dbReference type="EMBL" id="MDT2598623.1"/>
    </source>
</evidence>
<dbReference type="Proteomes" id="UP001252875">
    <property type="component" value="Unassembled WGS sequence"/>
</dbReference>
<dbReference type="InterPro" id="IPR036390">
    <property type="entry name" value="WH_DNA-bd_sf"/>
</dbReference>
<gene>
    <name evidence="6" type="ORF">P7D85_02485</name>
</gene>
<dbReference type="InterPro" id="IPR036634">
    <property type="entry name" value="PRD_sf"/>
</dbReference>
<proteinExistence type="predicted"/>
<dbReference type="RefSeq" id="WP_311821112.1">
    <property type="nucleotide sequence ID" value="NZ_JARPYF010000001.1"/>
</dbReference>
<comment type="caution">
    <text evidence="6">The sequence shown here is derived from an EMBL/GenBank/DDBJ whole genome shotgun (WGS) entry which is preliminary data.</text>
</comment>
<dbReference type="InterPro" id="IPR036388">
    <property type="entry name" value="WH-like_DNA-bd_sf"/>
</dbReference>
<name>A0ABU3EWC8_9ENTE</name>
<feature type="domain" description="PTS EIIA type-2" evidence="4">
    <location>
        <begin position="479"/>
        <end position="622"/>
    </location>
</feature>
<dbReference type="SUPFAM" id="SSF63520">
    <property type="entry name" value="PTS-regulatory domain, PRD"/>
    <property type="match status" value="2"/>
</dbReference>
<dbReference type="Pfam" id="PF00359">
    <property type="entry name" value="PTS_EIIA_2"/>
    <property type="match status" value="1"/>
</dbReference>
<keyword evidence="2" id="KW-0805">Transcription regulation</keyword>
<dbReference type="Gene3D" id="1.10.10.10">
    <property type="entry name" value="Winged helix-like DNA-binding domain superfamily/Winged helix DNA-binding domain"/>
    <property type="match status" value="2"/>
</dbReference>
<organism evidence="6 7">
    <name type="scientific">Enterococcus hulanensis</name>
    <dbReference type="NCBI Taxonomy" id="2559929"/>
    <lineage>
        <taxon>Bacteria</taxon>
        <taxon>Bacillati</taxon>
        <taxon>Bacillota</taxon>
        <taxon>Bacilli</taxon>
        <taxon>Lactobacillales</taxon>
        <taxon>Enterococcaceae</taxon>
        <taxon>Enterococcus</taxon>
    </lineage>
</organism>
<feature type="domain" description="PRD" evidence="5">
    <location>
        <begin position="174"/>
        <end position="284"/>
    </location>
</feature>
<keyword evidence="1" id="KW-0677">Repeat</keyword>
<dbReference type="PROSITE" id="PS51094">
    <property type="entry name" value="PTS_EIIA_TYPE_2"/>
    <property type="match status" value="1"/>
</dbReference>
<dbReference type="Pfam" id="PF08279">
    <property type="entry name" value="HTH_11"/>
    <property type="match status" value="1"/>
</dbReference>
<dbReference type="Gene3D" id="1.10.1790.10">
    <property type="entry name" value="PRD domain"/>
    <property type="match status" value="2"/>
</dbReference>
<evidence type="ECO:0000256" key="3">
    <source>
        <dbReference type="ARBA" id="ARBA00023163"/>
    </source>
</evidence>
<evidence type="ECO:0000256" key="1">
    <source>
        <dbReference type="ARBA" id="ARBA00022737"/>
    </source>
</evidence>
<protein>
    <submittedName>
        <fullName evidence="6">PRD domain-containing protein</fullName>
    </submittedName>
</protein>
<dbReference type="PANTHER" id="PTHR30185">
    <property type="entry name" value="CRYPTIC BETA-GLUCOSIDE BGL OPERON ANTITERMINATOR"/>
    <property type="match status" value="1"/>
</dbReference>
<keyword evidence="3" id="KW-0804">Transcription</keyword>
<evidence type="ECO:0000259" key="4">
    <source>
        <dbReference type="PROSITE" id="PS51094"/>
    </source>
</evidence>
<evidence type="ECO:0000259" key="5">
    <source>
        <dbReference type="PROSITE" id="PS51372"/>
    </source>
</evidence>
<dbReference type="PROSITE" id="PS51372">
    <property type="entry name" value="PRD_2"/>
    <property type="match status" value="2"/>
</dbReference>
<dbReference type="InterPro" id="IPR016152">
    <property type="entry name" value="PTrfase/Anion_transptr"/>
</dbReference>
<dbReference type="PANTHER" id="PTHR30185:SF18">
    <property type="entry name" value="TRANSCRIPTIONAL REGULATOR MTLR"/>
    <property type="match status" value="1"/>
</dbReference>
<dbReference type="InterPro" id="IPR002178">
    <property type="entry name" value="PTS_EIIA_type-2_dom"/>
</dbReference>
<evidence type="ECO:0000313" key="7">
    <source>
        <dbReference type="Proteomes" id="UP001252875"/>
    </source>
</evidence>
<dbReference type="SUPFAM" id="SSF55804">
    <property type="entry name" value="Phoshotransferase/anion transport protein"/>
    <property type="match status" value="1"/>
</dbReference>
<evidence type="ECO:0000256" key="2">
    <source>
        <dbReference type="ARBA" id="ARBA00023015"/>
    </source>
</evidence>